<dbReference type="NCBIfam" id="NF040906">
    <property type="entry name" value="GguB"/>
    <property type="match status" value="1"/>
</dbReference>
<evidence type="ECO:0000256" key="8">
    <source>
        <dbReference type="ARBA" id="ARBA00023136"/>
    </source>
</evidence>
<dbReference type="CDD" id="cd06579">
    <property type="entry name" value="TM_PBP1_transp_AraH_like"/>
    <property type="match status" value="1"/>
</dbReference>
<evidence type="ECO:0000256" key="6">
    <source>
        <dbReference type="ARBA" id="ARBA00022692"/>
    </source>
</evidence>
<evidence type="ECO:0000256" key="7">
    <source>
        <dbReference type="ARBA" id="ARBA00022989"/>
    </source>
</evidence>
<feature type="transmembrane region" description="Helical" evidence="12">
    <location>
        <begin position="60"/>
        <end position="79"/>
    </location>
</feature>
<evidence type="ECO:0000256" key="11">
    <source>
        <dbReference type="SAM" id="MobiDB-lite"/>
    </source>
</evidence>
<keyword evidence="6 12" id="KW-0812">Transmembrane</keyword>
<feature type="transmembrane region" description="Helical" evidence="12">
    <location>
        <begin position="107"/>
        <end position="125"/>
    </location>
</feature>
<evidence type="ECO:0000256" key="3">
    <source>
        <dbReference type="ARBA" id="ARBA00022475"/>
    </source>
</evidence>
<keyword evidence="7 12" id="KW-1133">Transmembrane helix</keyword>
<evidence type="ECO:0000256" key="1">
    <source>
        <dbReference type="ARBA" id="ARBA00004651"/>
    </source>
</evidence>
<name>A0ABY4N1K1_9MICO</name>
<keyword evidence="3" id="KW-1003">Cell membrane</keyword>
<organism evidence="13">
    <name type="scientific">Gulosibacter sediminis</name>
    <dbReference type="NCBI Taxonomy" id="1729695"/>
    <lineage>
        <taxon>Bacteria</taxon>
        <taxon>Bacillati</taxon>
        <taxon>Actinomycetota</taxon>
        <taxon>Actinomycetes</taxon>
        <taxon>Micrococcales</taxon>
        <taxon>Microbacteriaceae</taxon>
        <taxon>Gulosibacter</taxon>
    </lineage>
</organism>
<feature type="transmembrane region" description="Helical" evidence="12">
    <location>
        <begin position="130"/>
        <end position="148"/>
    </location>
</feature>
<feature type="transmembrane region" description="Helical" evidence="12">
    <location>
        <begin position="248"/>
        <end position="267"/>
    </location>
</feature>
<feature type="transmembrane region" description="Helical" evidence="12">
    <location>
        <begin position="338"/>
        <end position="366"/>
    </location>
</feature>
<feature type="transmembrane region" description="Helical" evidence="12">
    <location>
        <begin position="183"/>
        <end position="201"/>
    </location>
</feature>
<comment type="subcellular location">
    <subcellularLocation>
        <location evidence="1">Cell membrane</location>
        <topology evidence="1">Multi-pass membrane protein</topology>
    </subcellularLocation>
</comment>
<dbReference type="Pfam" id="PF02653">
    <property type="entry name" value="BPD_transp_2"/>
    <property type="match status" value="1"/>
</dbReference>
<evidence type="ECO:0000256" key="10">
    <source>
        <dbReference type="ARBA" id="ARBA00035686"/>
    </source>
</evidence>
<evidence type="ECO:0000313" key="13">
    <source>
        <dbReference type="EMBL" id="UQN16129.1"/>
    </source>
</evidence>
<keyword evidence="8 12" id="KW-0472">Membrane</keyword>
<evidence type="ECO:0000256" key="4">
    <source>
        <dbReference type="ARBA" id="ARBA00022519"/>
    </source>
</evidence>
<proteinExistence type="predicted"/>
<dbReference type="PANTHER" id="PTHR32196:SF32">
    <property type="entry name" value="XYLOSE TRANSPORT SYSTEM PERMEASE PROTEIN XYLH"/>
    <property type="match status" value="1"/>
</dbReference>
<feature type="transmembrane region" description="Helical" evidence="12">
    <location>
        <begin position="299"/>
        <end position="318"/>
    </location>
</feature>
<gene>
    <name evidence="13" type="ORF">M3M28_08525</name>
</gene>
<keyword evidence="5" id="KW-0762">Sugar transport</keyword>
<sequence length="455" mass="47772">MADNSTEKRGFRFGDVWQIFGQRGSLKKLGILFALVAIILIFQVWTGGTTLSPGNAINLVQAYSFILLLSVGMVMVIIAGHIDLSVGSVAAFVGIVVATSMRDWGLPWWGGILLGILLGAAIGAFQGFWVAYVGVPAFIVTLAGMLIWRGAQQWVGQAQTVAVPDEFKQALYGFMPEVGPYTGFNNLTLLLGAIIIAAIIYSQVRNRAKRKNMEAVLEPSWVTITRTAILVAIVIYATLLFASGRLGTSFPISGIILAVLIMFYAFITSRTRTGRHIYAVGGNRRAAQLSGVNDRRTDFFVMMNMSTLAGIAGMLWAARAGAAGPADGTGWELDAIAGVFIGGAAVAGGVGTVMGSVIGGLVMAVLNNGLQLIGVSTDRMQIIKGLVLLVAVGIDVMNKRAGGPSIIGTMMAKMKAKQAAVELEATTGEAQPADPTDPLAAKSDSVAASDPKSTT</sequence>
<comment type="function">
    <text evidence="9">Part of the binding-protein-dependent transport system for D-xylose. Probably responsible for the translocation of the substrate across the membrane.</text>
</comment>
<keyword evidence="2" id="KW-0813">Transport</keyword>
<feature type="transmembrane region" description="Helical" evidence="12">
    <location>
        <begin position="84"/>
        <end position="101"/>
    </location>
</feature>
<feature type="region of interest" description="Disordered" evidence="11">
    <location>
        <begin position="423"/>
        <end position="455"/>
    </location>
</feature>
<accession>A0ABY4N1K1</accession>
<evidence type="ECO:0000256" key="5">
    <source>
        <dbReference type="ARBA" id="ARBA00022597"/>
    </source>
</evidence>
<keyword evidence="4" id="KW-0997">Cell inner membrane</keyword>
<evidence type="ECO:0000256" key="9">
    <source>
        <dbReference type="ARBA" id="ARBA00035611"/>
    </source>
</evidence>
<feature type="transmembrane region" description="Helical" evidence="12">
    <location>
        <begin position="221"/>
        <end position="242"/>
    </location>
</feature>
<evidence type="ECO:0000256" key="12">
    <source>
        <dbReference type="SAM" id="Phobius"/>
    </source>
</evidence>
<reference evidence="13" key="1">
    <citation type="submission" date="2022-05" db="EMBL/GenBank/DDBJ databases">
        <title>Complete genome sequence of toluene-degrading Gulosibacter sediminis strain ACHW.36C.</title>
        <authorList>
            <person name="Wai A.C."/>
            <person name="Lai G.K."/>
            <person name="Griffin S.D."/>
            <person name="Leung F.C."/>
        </authorList>
    </citation>
    <scope>NUCLEOTIDE SEQUENCE [LARGE SCALE GENOMIC DNA]</scope>
    <source>
        <strain evidence="13">ACHW.36C</strain>
    </source>
</reference>
<feature type="transmembrane region" description="Helical" evidence="12">
    <location>
        <begin position="29"/>
        <end position="48"/>
    </location>
</feature>
<dbReference type="InterPro" id="IPR001851">
    <property type="entry name" value="ABC_transp_permease"/>
</dbReference>
<evidence type="ECO:0000256" key="2">
    <source>
        <dbReference type="ARBA" id="ARBA00022448"/>
    </source>
</evidence>
<dbReference type="PANTHER" id="PTHR32196">
    <property type="entry name" value="ABC TRANSPORTER PERMEASE PROTEIN YPHD-RELATED-RELATED"/>
    <property type="match status" value="1"/>
</dbReference>
<protein>
    <recommendedName>
        <fullName evidence="10">Xylose transport system permease protein XylH</fullName>
    </recommendedName>
</protein>
<dbReference type="EMBL" id="CP097160">
    <property type="protein sequence ID" value="UQN16129.1"/>
    <property type="molecule type" value="Genomic_DNA"/>
</dbReference>